<evidence type="ECO:0000256" key="1">
    <source>
        <dbReference type="ARBA" id="ARBA00022729"/>
    </source>
</evidence>
<keyword evidence="1 2" id="KW-0732">Signal</keyword>
<reference evidence="4 5" key="1">
    <citation type="submission" date="2017-12" db="EMBL/GenBank/DDBJ databases">
        <title>Integrating genomic resources of turbot (Scophthalmus maximus) in depth evaluation of genetic and physical mapping variation across individuals.</title>
        <authorList>
            <person name="Martinez P."/>
        </authorList>
    </citation>
    <scope>NUCLEOTIDE SEQUENCE [LARGE SCALE GENOMIC DNA]</scope>
</reference>
<evidence type="ECO:0000313" key="4">
    <source>
        <dbReference type="EMBL" id="AWP06477.1"/>
    </source>
</evidence>
<dbReference type="PANTHER" id="PTHR46096">
    <property type="entry name" value="PERFORIN-1"/>
    <property type="match status" value="1"/>
</dbReference>
<dbReference type="GO" id="GO:0001913">
    <property type="term" value="P:T cell mediated cytotoxicity"/>
    <property type="evidence" value="ECO:0007669"/>
    <property type="project" value="TreeGrafter"/>
</dbReference>
<evidence type="ECO:0000259" key="3">
    <source>
        <dbReference type="PROSITE" id="PS50004"/>
    </source>
</evidence>
<evidence type="ECO:0000256" key="2">
    <source>
        <dbReference type="SAM" id="SignalP"/>
    </source>
</evidence>
<accession>A0A2U9BQK8</accession>
<dbReference type="AlphaFoldDB" id="A0A2U9BQK8"/>
<dbReference type="PROSITE" id="PS50004">
    <property type="entry name" value="C2"/>
    <property type="match status" value="1"/>
</dbReference>
<dbReference type="InterPro" id="IPR052784">
    <property type="entry name" value="Perforin-1_pore-forming"/>
</dbReference>
<feature type="signal peptide" evidence="2">
    <location>
        <begin position="1"/>
        <end position="25"/>
    </location>
</feature>
<dbReference type="Proteomes" id="UP000246464">
    <property type="component" value="Chromosome 9"/>
</dbReference>
<dbReference type="GO" id="GO:0051607">
    <property type="term" value="P:defense response to virus"/>
    <property type="evidence" value="ECO:0007669"/>
    <property type="project" value="TreeGrafter"/>
</dbReference>
<sequence length="134" mass="15014">MSCEAMASSLPLLLLVLCSLTAAEAQLRLYNLRASGLPSDLMGITDGYVKVFCGSANLGETSVNHNNANPWWTEEFSHFKAQENDILRLEVHDEDIFYDDLLGVCQRQIKVGTHEHDCYLKEGGTLHYMYTLSV</sequence>
<dbReference type="GO" id="GO:0001771">
    <property type="term" value="P:immunological synapse formation"/>
    <property type="evidence" value="ECO:0007669"/>
    <property type="project" value="TreeGrafter"/>
</dbReference>
<keyword evidence="5" id="KW-1185">Reference proteome</keyword>
<dbReference type="SUPFAM" id="SSF49562">
    <property type="entry name" value="C2 domain (Calcium/lipid-binding domain, CaLB)"/>
    <property type="match status" value="1"/>
</dbReference>
<dbReference type="Gene3D" id="2.60.40.150">
    <property type="entry name" value="C2 domain"/>
    <property type="match status" value="1"/>
</dbReference>
<dbReference type="PANTHER" id="PTHR46096:SF3">
    <property type="entry name" value="PERFORIN-1"/>
    <property type="match status" value="1"/>
</dbReference>
<feature type="chain" id="PRO_5015905984" evidence="2">
    <location>
        <begin position="26"/>
        <end position="134"/>
    </location>
</feature>
<protein>
    <submittedName>
        <fullName evidence="4">C2 domain protein</fullName>
    </submittedName>
</protein>
<organism evidence="4 5">
    <name type="scientific">Scophthalmus maximus</name>
    <name type="common">Turbot</name>
    <name type="synonym">Psetta maxima</name>
    <dbReference type="NCBI Taxonomy" id="52904"/>
    <lineage>
        <taxon>Eukaryota</taxon>
        <taxon>Metazoa</taxon>
        <taxon>Chordata</taxon>
        <taxon>Craniata</taxon>
        <taxon>Vertebrata</taxon>
        <taxon>Euteleostomi</taxon>
        <taxon>Actinopterygii</taxon>
        <taxon>Neopterygii</taxon>
        <taxon>Teleostei</taxon>
        <taxon>Neoteleostei</taxon>
        <taxon>Acanthomorphata</taxon>
        <taxon>Carangaria</taxon>
        <taxon>Pleuronectiformes</taxon>
        <taxon>Pleuronectoidei</taxon>
        <taxon>Scophthalmidae</taxon>
        <taxon>Scophthalmus</taxon>
    </lineage>
</organism>
<dbReference type="GO" id="GO:0022829">
    <property type="term" value="F:wide pore channel activity"/>
    <property type="evidence" value="ECO:0007669"/>
    <property type="project" value="TreeGrafter"/>
</dbReference>
<dbReference type="Pfam" id="PF00168">
    <property type="entry name" value="C2"/>
    <property type="match status" value="1"/>
</dbReference>
<feature type="domain" description="C2" evidence="3">
    <location>
        <begin position="6"/>
        <end position="128"/>
    </location>
</feature>
<proteinExistence type="predicted"/>
<name>A0A2U9BQK8_SCOMX</name>
<dbReference type="GO" id="GO:0016020">
    <property type="term" value="C:membrane"/>
    <property type="evidence" value="ECO:0007669"/>
    <property type="project" value="TreeGrafter"/>
</dbReference>
<dbReference type="InterPro" id="IPR035892">
    <property type="entry name" value="C2_domain_sf"/>
</dbReference>
<dbReference type="InterPro" id="IPR000008">
    <property type="entry name" value="C2_dom"/>
</dbReference>
<dbReference type="EMBL" id="CP026251">
    <property type="protein sequence ID" value="AWP06477.1"/>
    <property type="molecule type" value="Genomic_DNA"/>
</dbReference>
<evidence type="ECO:0000313" key="5">
    <source>
        <dbReference type="Proteomes" id="UP000246464"/>
    </source>
</evidence>
<gene>
    <name evidence="4" type="ORF">SMAX5B_005703</name>
</gene>
<dbReference type="STRING" id="52904.ENSSMAP00000029359"/>
<dbReference type="SMART" id="SM00239">
    <property type="entry name" value="C2"/>
    <property type="match status" value="1"/>
</dbReference>